<dbReference type="SMART" id="SM00642">
    <property type="entry name" value="Aamy"/>
    <property type="match status" value="1"/>
</dbReference>
<dbReference type="Gene3D" id="3.90.400.10">
    <property type="entry name" value="Oligo-1,6-glucosidase, Domain 2"/>
    <property type="match status" value="1"/>
</dbReference>
<evidence type="ECO:0000259" key="2">
    <source>
        <dbReference type="SMART" id="SM00642"/>
    </source>
</evidence>
<evidence type="ECO:0000313" key="4">
    <source>
        <dbReference type="Proteomes" id="UP001470230"/>
    </source>
</evidence>
<feature type="compositionally biased region" description="Basic and acidic residues" evidence="1">
    <location>
        <begin position="543"/>
        <end position="556"/>
    </location>
</feature>
<feature type="compositionally biased region" description="Basic and acidic residues" evidence="1">
    <location>
        <begin position="340"/>
        <end position="355"/>
    </location>
</feature>
<dbReference type="Gene3D" id="1.10.1740.10">
    <property type="match status" value="1"/>
</dbReference>
<feature type="region of interest" description="Disordered" evidence="1">
    <location>
        <begin position="323"/>
        <end position="355"/>
    </location>
</feature>
<reference evidence="3 4" key="1">
    <citation type="submission" date="2024-04" db="EMBL/GenBank/DDBJ databases">
        <title>Tritrichomonas musculus Genome.</title>
        <authorList>
            <person name="Alves-Ferreira E."/>
            <person name="Grigg M."/>
            <person name="Lorenzi H."/>
            <person name="Galac M."/>
        </authorList>
    </citation>
    <scope>NUCLEOTIDE SEQUENCE [LARGE SCALE GENOMIC DNA]</scope>
    <source>
        <strain evidence="3 4">EAF2021</strain>
    </source>
</reference>
<dbReference type="InterPro" id="IPR006047">
    <property type="entry name" value="GH13_cat_dom"/>
</dbReference>
<feature type="region of interest" description="Disordered" evidence="1">
    <location>
        <begin position="543"/>
        <end position="563"/>
    </location>
</feature>
<dbReference type="PANTHER" id="PTHR10357">
    <property type="entry name" value="ALPHA-AMYLASE FAMILY MEMBER"/>
    <property type="match status" value="1"/>
</dbReference>
<comment type="caution">
    <text evidence="3">The sequence shown here is derived from an EMBL/GenBank/DDBJ whole genome shotgun (WGS) entry which is preliminary data.</text>
</comment>
<evidence type="ECO:0000256" key="1">
    <source>
        <dbReference type="SAM" id="MobiDB-lite"/>
    </source>
</evidence>
<dbReference type="PANTHER" id="PTHR10357:SF213">
    <property type="entry name" value="ALPHA AMYLASE CATALYTIC REGION"/>
    <property type="match status" value="1"/>
</dbReference>
<dbReference type="InterPro" id="IPR045857">
    <property type="entry name" value="O16G_dom_2"/>
</dbReference>
<accession>A0ABR2K4U7</accession>
<dbReference type="Gene3D" id="3.20.20.80">
    <property type="entry name" value="Glycosidases"/>
    <property type="match status" value="3"/>
</dbReference>
<sequence>MSQVKQEIPKLKNYNDEVFQQRLSKRYEELYSLYSSIYHNDEMFNNLIDMLFDYYKNRPEKLKKLDNDRLKETNWCCKNDSIVIQLYTEKFAGTLLGLEKKLDYLQRLGIKFVYALPFLKSPPGKSDGGFACSDYRNVREDLGTIEDLEHLISSLHDHGMGFIMDYAITNTSDEHEWARRAKKGEKEYQDRYHFYDSWYVPNKFDAYGVMGHYFGGIVPENFTFVPECQKIVMTTFYPYQWDLNFRNPIVLNESISNVLYLFNLGVDVIMFDGCSSLWKIAGTNCRDLLPDYMLTQIINLVIEVVCPGTAASFNLKRHEKKNSEVNDSKSEVNNLSNEVNDSKSKVNDSKSEVTKNDSNFQLTESGVLANISNEDNLMTLMCLAKAASLDDDDEEERYEIEYDFDVTKEIGKIHCHLGWLPHLWASLALGDVKAITYSINLISNRFAGDNYMTNVHNHDDIKWSYGFDVSGNELIGNGINSNDDFRGGIISMYRYLNDYYTGNMPGSLSKGIIFAEDLVTGKAFVCGTTASLLGLETSLNEEKRVSKNHENHNEKKQKQKSCIAKRNTQTAIDRIVFMHAVAASMPSIFTIYCGDEIGQLNDYSYQRHDDISYDTRYLHRGRFHWENTKLIDDDKDSCQSKIFNGIRAITSARIACPFFTENVKTVFSKNCSFSEYNMKSDITNDKSKLEVDGTILIFKRIRSEGKFILFVFNFCEYKRHVRIPEDFASGKFKDMITNQPFDQVNDFIIEGYGYLWLLPIE</sequence>
<proteinExistence type="predicted"/>
<dbReference type="SUPFAM" id="SSF51011">
    <property type="entry name" value="Glycosyl hydrolase domain"/>
    <property type="match status" value="1"/>
</dbReference>
<protein>
    <recommendedName>
        <fullName evidence="2">Glycosyl hydrolase family 13 catalytic domain-containing protein</fullName>
    </recommendedName>
</protein>
<dbReference type="InterPro" id="IPR017853">
    <property type="entry name" value="GH"/>
</dbReference>
<dbReference type="SUPFAM" id="SSF51445">
    <property type="entry name" value="(Trans)glycosidases"/>
    <property type="match status" value="2"/>
</dbReference>
<dbReference type="EMBL" id="JAPFFF010000007">
    <property type="protein sequence ID" value="KAK8886155.1"/>
    <property type="molecule type" value="Genomic_DNA"/>
</dbReference>
<dbReference type="Pfam" id="PF00128">
    <property type="entry name" value="Alpha-amylase"/>
    <property type="match status" value="1"/>
</dbReference>
<evidence type="ECO:0000313" key="3">
    <source>
        <dbReference type="EMBL" id="KAK8886155.1"/>
    </source>
</evidence>
<feature type="domain" description="Glycosyl hydrolase family 13 catalytic" evidence="2">
    <location>
        <begin position="85"/>
        <end position="653"/>
    </location>
</feature>
<name>A0ABR2K4U7_9EUKA</name>
<gene>
    <name evidence="3" type="ORF">M9Y10_041615</name>
</gene>
<dbReference type="Proteomes" id="UP001470230">
    <property type="component" value="Unassembled WGS sequence"/>
</dbReference>
<keyword evidence="4" id="KW-1185">Reference proteome</keyword>
<organism evidence="3 4">
    <name type="scientific">Tritrichomonas musculus</name>
    <dbReference type="NCBI Taxonomy" id="1915356"/>
    <lineage>
        <taxon>Eukaryota</taxon>
        <taxon>Metamonada</taxon>
        <taxon>Parabasalia</taxon>
        <taxon>Tritrichomonadida</taxon>
        <taxon>Tritrichomonadidae</taxon>
        <taxon>Tritrichomonas</taxon>
    </lineage>
</organism>